<evidence type="ECO:0000313" key="1">
    <source>
        <dbReference type="EMBL" id="AAF24028.1"/>
    </source>
</evidence>
<name>Q9UI76_HUMAN</name>
<reference evidence="3" key="3">
    <citation type="submission" date="2005-07" db="EMBL/GenBank/DDBJ databases">
        <authorList>
            <person name="Mural R.J."/>
            <person name="Istrail S."/>
            <person name="Sutton G."/>
            <person name="Florea L."/>
            <person name="Halpern A.L."/>
            <person name="Mobarry C.M."/>
            <person name="Lippert R."/>
            <person name="Walenz B."/>
            <person name="Shatkay H."/>
            <person name="Dew I."/>
            <person name="Miller J.R."/>
            <person name="Flanigan M.J."/>
            <person name="Edwards N.J."/>
            <person name="Bolanos R."/>
            <person name="Fasulo D."/>
            <person name="Halldorsson B.V."/>
            <person name="Hannenhalli S."/>
            <person name="Turner R."/>
            <person name="Yooseph S."/>
            <person name="Lu F."/>
            <person name="Nusskern D.R."/>
            <person name="Shue B.C."/>
            <person name="Zheng X.H."/>
            <person name="Zhong F."/>
            <person name="Delcher A.L."/>
            <person name="Huson D.H."/>
            <person name="Kravitz S.A."/>
            <person name="Mouchard L."/>
            <person name="Reinert K."/>
            <person name="Remington K.A."/>
            <person name="Clark A.G."/>
            <person name="Waterman M.S."/>
            <person name="Eichler E.E."/>
            <person name="Adams M.D."/>
            <person name="Hunkapiller M.W."/>
            <person name="Myers E.W."/>
            <person name="Venter J.C."/>
        </authorList>
    </citation>
    <scope>NUCLEOTIDE SEQUENCE</scope>
</reference>
<protein>
    <submittedName>
        <fullName evidence="1 2">PRO0233</fullName>
    </submittedName>
    <submittedName>
        <fullName evidence="3">S-adenosylhomocysteine hydrolase-like 1, isoform CRA_a</fullName>
    </submittedName>
</protein>
<evidence type="ECO:0000313" key="3">
    <source>
        <dbReference type="EMBL" id="EAW56422.1"/>
    </source>
</evidence>
<dbReference type="EMBL" id="AK313392">
    <property type="protein sequence ID" value="BAG36190.1"/>
    <property type="molecule type" value="mRNA"/>
</dbReference>
<proteinExistence type="evidence at transcript level"/>
<dbReference type="AlphaFoldDB" id="Q9UI76"/>
<dbReference type="ChiTaRS" id="AHCYL1">
    <property type="organism name" value="human"/>
</dbReference>
<keyword evidence="3" id="KW-0378">Hydrolase</keyword>
<reference evidence="3" key="2">
    <citation type="journal article" date="2001" name="Science">
        <title>The sequence of the human genome.</title>
        <authorList>
            <person name="Venter J.C."/>
            <person name="Adams M.D."/>
            <person name="Myers E.W."/>
            <person name="Li P.W."/>
            <person name="Mural R.J."/>
            <person name="Sutton G.G."/>
            <person name="Smith H.O."/>
            <person name="Yandell M."/>
            <person name="Evans C.A."/>
            <person name="Holt R.A."/>
            <person name="Gocayne J.D."/>
            <person name="Amanatides P."/>
            <person name="Ballew R.M."/>
            <person name="Huson D.H."/>
            <person name="Wortman J.R."/>
            <person name="Zhang Q."/>
            <person name="Kodira C.D."/>
            <person name="Zheng X.H."/>
            <person name="Chen L."/>
            <person name="Skupski M."/>
            <person name="Subramanian G."/>
            <person name="Thomas P.D."/>
            <person name="Zhang J."/>
            <person name="Gabor Miklos G.L."/>
            <person name="Nelson C."/>
            <person name="Broder S."/>
            <person name="Clark A.G."/>
            <person name="Nadeau J."/>
            <person name="McKusick V.A."/>
            <person name="Zinder N."/>
            <person name="Levine A.J."/>
            <person name="Roberts R.J."/>
            <person name="Simon M."/>
            <person name="Slayman C."/>
            <person name="Hunkapiller M."/>
            <person name="Bolanos R."/>
            <person name="Delcher A."/>
            <person name="Dew I."/>
            <person name="Fasulo D."/>
            <person name="Flanigan M."/>
            <person name="Florea L."/>
            <person name="Halpern A."/>
            <person name="Hannenhalli S."/>
            <person name="Kravitz S."/>
            <person name="Levy S."/>
            <person name="Mobarry C."/>
            <person name="Reinert K."/>
            <person name="Remington K."/>
            <person name="Abu-Threideh J."/>
            <person name="Beasley E."/>
            <person name="Biddick K."/>
            <person name="Bonazzi V."/>
            <person name="Brandon R."/>
            <person name="Cargill M."/>
            <person name="Chandramouliswaran I."/>
            <person name="Charlab R."/>
            <person name="Chaturvedi K."/>
            <person name="Deng Z."/>
            <person name="Di Francesco V."/>
            <person name="Dunn P."/>
            <person name="Eilbeck K."/>
            <person name="Evangelista C."/>
            <person name="Gabrielian A.E."/>
            <person name="Gan W."/>
            <person name="Ge W."/>
            <person name="Gong F."/>
            <person name="Gu Z."/>
            <person name="Guan P."/>
            <person name="Heiman T.J."/>
            <person name="Higgins M.E."/>
            <person name="Ji R.R."/>
            <person name="Ke Z."/>
            <person name="Ketchum K.A."/>
            <person name="Lai Z."/>
            <person name="Lei Y."/>
            <person name="Li Z."/>
            <person name="Li J."/>
            <person name="Liang Y."/>
            <person name="Lin X."/>
            <person name="Lu F."/>
            <person name="Merkulov G.V."/>
            <person name="Milshina N."/>
            <person name="Moore H.M."/>
            <person name="Naik A.K."/>
            <person name="Narayan V.A."/>
            <person name="Neelam B."/>
            <person name="Nusskern D."/>
            <person name="Rusch D.B."/>
            <person name="Salzberg S."/>
            <person name="Shao W."/>
            <person name="Shue B."/>
            <person name="Sun J."/>
            <person name="Wang Z."/>
            <person name="Wang A."/>
            <person name="Wang X."/>
            <person name="Wang J."/>
            <person name="Wei M."/>
            <person name="Wides R."/>
            <person name="Xiao C."/>
            <person name="Yan C."/>
            <person name="Yao A."/>
            <person name="Ye J."/>
            <person name="Zhan M."/>
            <person name="Zhang W."/>
            <person name="Zhang H."/>
            <person name="Zhao Q."/>
            <person name="Zheng L."/>
            <person name="Zhong F."/>
            <person name="Zhong W."/>
            <person name="Zhu S."/>
            <person name="Zhao S."/>
            <person name="Gilbert D."/>
            <person name="Baumhueter S."/>
            <person name="Spier G."/>
            <person name="Carter C."/>
            <person name="Cravchik A."/>
            <person name="Woodage T."/>
            <person name="Ali F."/>
            <person name="An H."/>
            <person name="Awe A."/>
            <person name="Baldwin D."/>
            <person name="Baden H."/>
            <person name="Barnstead M."/>
            <person name="Barrow I."/>
            <person name="Beeson K."/>
            <person name="Busam D."/>
            <person name="Carver A."/>
            <person name="Center A."/>
            <person name="Cheng M.L."/>
            <person name="Curry L."/>
            <person name="Danaher S."/>
            <person name="Davenport L."/>
            <person name="Desilets R."/>
            <person name="Dietz S."/>
            <person name="Dodson K."/>
            <person name="Doup L."/>
            <person name="Ferriera S."/>
            <person name="Garg N."/>
            <person name="Gluecksmann A."/>
            <person name="Hart B."/>
            <person name="Haynes J."/>
            <person name="Haynes C."/>
            <person name="Heiner C."/>
            <person name="Hladun S."/>
            <person name="Hostin D."/>
            <person name="Houck J."/>
            <person name="Howland T."/>
            <person name="Ibegwam C."/>
            <person name="Johnson J."/>
            <person name="Kalush F."/>
            <person name="Kline L."/>
            <person name="Koduru S."/>
            <person name="Love A."/>
            <person name="Mann F."/>
            <person name="May D."/>
            <person name="McCawley S."/>
            <person name="McIntosh T."/>
            <person name="McMullen I."/>
            <person name="Moy M."/>
            <person name="Moy L."/>
            <person name="Murphy B."/>
            <person name="Nelson K."/>
            <person name="Pfannkoch C."/>
            <person name="Pratts E."/>
            <person name="Puri V."/>
            <person name="Qureshi H."/>
            <person name="Reardon M."/>
            <person name="Rodriguez R."/>
            <person name="Rogers Y.H."/>
            <person name="Romblad D."/>
            <person name="Ruhfel B."/>
            <person name="Scott R."/>
            <person name="Sitter C."/>
            <person name="Smallwood M."/>
            <person name="Stewart E."/>
            <person name="Strong R."/>
            <person name="Suh E."/>
            <person name="Thomas R."/>
            <person name="Tint N.N."/>
            <person name="Tse S."/>
            <person name="Vech C."/>
            <person name="Wang G."/>
            <person name="Wetter J."/>
            <person name="Williams S."/>
            <person name="Williams M."/>
            <person name="Windsor S."/>
            <person name="Winn-Deen E."/>
            <person name="Wolfe K."/>
            <person name="Zaveri J."/>
            <person name="Zaveri K."/>
            <person name="Abril J.F."/>
            <person name="Guigo R."/>
            <person name="Campbell M.J."/>
            <person name="Sjolander K.V."/>
            <person name="Karlak B."/>
            <person name="Kejariwal A."/>
            <person name="Mi H."/>
            <person name="Lazareva B."/>
            <person name="Hatton T."/>
            <person name="Narechania A."/>
            <person name="Diemer K."/>
            <person name="Muruganujan A."/>
            <person name="Guo N."/>
            <person name="Sato S."/>
            <person name="Bafna V."/>
            <person name="Istrail S."/>
            <person name="Lippert R."/>
            <person name="Schwartz R."/>
            <person name="Walenz B."/>
            <person name="Yooseph S."/>
            <person name="Allen D."/>
            <person name="Basu A."/>
            <person name="Baxendale J."/>
            <person name="Blick L."/>
            <person name="Caminha M."/>
            <person name="Carnes-Stine J."/>
            <person name="Caulk P."/>
            <person name="Chiang Y.H."/>
            <person name="Coyne M."/>
            <person name="Dahlke C."/>
            <person name="Mays A."/>
            <person name="Dombroski M."/>
            <person name="Donnelly M."/>
            <person name="Ely D."/>
            <person name="Esparham S."/>
            <person name="Fosler C."/>
            <person name="Gire H."/>
            <person name="Glanowski S."/>
            <person name="Glasser K."/>
            <person name="Glodek A."/>
            <person name="Gorokhov M."/>
            <person name="Graham K."/>
            <person name="Gropman B."/>
            <person name="Harris M."/>
            <person name="Heil J."/>
            <person name="Henderson S."/>
            <person name="Hoover J."/>
            <person name="Jennings D."/>
            <person name="Jordan C."/>
            <person name="Jordan J."/>
            <person name="Kasha J."/>
            <person name="Kagan L."/>
            <person name="Kraft C."/>
            <person name="Levitsky A."/>
            <person name="Lewis M."/>
            <person name="Liu X."/>
            <person name="Lopez J."/>
            <person name="Ma D."/>
            <person name="Majoros W."/>
            <person name="McDaniel J."/>
            <person name="Murphy S."/>
            <person name="Newman M."/>
            <person name="Nguyen T."/>
            <person name="Nguyen N."/>
            <person name="Nodell M."/>
            <person name="Pan S."/>
            <person name="Peck J."/>
            <person name="Peterson M."/>
            <person name="Rowe W."/>
            <person name="Sanders R."/>
            <person name="Scott J."/>
            <person name="Simpson M."/>
            <person name="Smith T."/>
            <person name="Sprague A."/>
            <person name="Stockwell T."/>
            <person name="Turner R."/>
            <person name="Venter E."/>
            <person name="Wang M."/>
            <person name="Wen M."/>
            <person name="Wu D."/>
            <person name="Wu M."/>
            <person name="Xia A."/>
            <person name="Zandieh A."/>
            <person name="Zhu X."/>
        </authorList>
    </citation>
    <scope>NUCLEOTIDE SEQUENCE</scope>
</reference>
<dbReference type="OrthoDB" id="10007170at2759"/>
<organism evidence="1">
    <name type="scientific">Homo sapiens</name>
    <name type="common">Human</name>
    <dbReference type="NCBI Taxonomy" id="9606"/>
    <lineage>
        <taxon>Eukaryota</taxon>
        <taxon>Metazoa</taxon>
        <taxon>Chordata</taxon>
        <taxon>Craniata</taxon>
        <taxon>Vertebrata</taxon>
        <taxon>Euteleostomi</taxon>
        <taxon>Mammalia</taxon>
        <taxon>Eutheria</taxon>
        <taxon>Euarchontoglires</taxon>
        <taxon>Primates</taxon>
        <taxon>Haplorrhini</taxon>
        <taxon>Catarrhini</taxon>
        <taxon>Hominidae</taxon>
        <taxon>Homo</taxon>
    </lineage>
</organism>
<dbReference type="EMBL" id="CH471122">
    <property type="protein sequence ID" value="EAW56422.1"/>
    <property type="molecule type" value="Genomic_DNA"/>
</dbReference>
<accession>Q9UI76</accession>
<dbReference type="EMBL" id="AF090905">
    <property type="protein sequence ID" value="AAF24028.1"/>
    <property type="molecule type" value="mRNA"/>
</dbReference>
<gene>
    <name evidence="3" type="primary">AHCYL1</name>
    <name evidence="3" type="ORF">hCG_38162</name>
</gene>
<dbReference type="GO" id="GO:0016787">
    <property type="term" value="F:hydrolase activity"/>
    <property type="evidence" value="ECO:0007669"/>
    <property type="project" value="UniProtKB-KW"/>
</dbReference>
<reference evidence="2" key="4">
    <citation type="submission" date="2008-01" db="EMBL/GenBank/DDBJ databases">
        <title>NEDO functional analysis of protein and research application project.</title>
        <authorList>
            <person name="Wakamatsu A."/>
            <person name="Yamamoto J."/>
            <person name="Kimura K."/>
            <person name="Kaida T."/>
            <person name="Tsuchiya K."/>
            <person name="Iida Y."/>
            <person name="Takayama Y."/>
            <person name="Murakawa K."/>
            <person name="Kanehori K."/>
            <person name="Andoh T."/>
            <person name="Kagawa N."/>
            <person name="Sato R."/>
            <person name="Kawamura Y."/>
            <person name="Tanaka S."/>
            <person name="Kisu Y."/>
            <person name="Sugano S."/>
            <person name="Goshima N."/>
            <person name="Nomura N."/>
            <person name="Isogai T."/>
        </authorList>
    </citation>
    <scope>NUCLEOTIDE SEQUENCE</scope>
    <source>
        <tissue evidence="2">Trachea</tissue>
    </source>
</reference>
<evidence type="ECO:0000313" key="2">
    <source>
        <dbReference type="EMBL" id="BAG36190.1"/>
    </source>
</evidence>
<sequence length="79" mass="8749">MPLESETELIPGLSLTFPGSSTQFELLHSSHLCSVHHSHNTGMWQNACLHCTAICGTGRRSVPVRVYCTMFSSSYSFLM</sequence>
<reference evidence="1" key="1">
    <citation type="submission" date="1998-09" db="EMBL/GenBank/DDBJ databases">
        <title>Functional prediction of the coding sequences of 50 new genes deduced by analysis of cDNA clones from human fetal liver.</title>
        <authorList>
            <person name="Yu Y."/>
            <person name="Zhang C."/>
            <person name="Luo L."/>
            <person name="Ouyang S."/>
            <person name="Zhang S."/>
            <person name="Li W."/>
            <person name="Wu J."/>
            <person name="Zhou S."/>
            <person name="Liu M."/>
            <person name="He F."/>
        </authorList>
    </citation>
    <scope>NUCLEOTIDE SEQUENCE</scope>
    <source>
        <tissue evidence="1">Liver</tissue>
    </source>
</reference>